<dbReference type="SUPFAM" id="SSF47807">
    <property type="entry name" value="5' to 3' exonuclease, C-terminal subdomain"/>
    <property type="match status" value="1"/>
</dbReference>
<feature type="compositionally biased region" description="Basic and acidic residues" evidence="14">
    <location>
        <begin position="116"/>
        <end position="134"/>
    </location>
</feature>
<dbReference type="OrthoDB" id="31113at2759"/>
<feature type="region of interest" description="Disordered" evidence="14">
    <location>
        <begin position="1249"/>
        <end position="1311"/>
    </location>
</feature>
<feature type="compositionally biased region" description="Basic and acidic residues" evidence="14">
    <location>
        <begin position="674"/>
        <end position="699"/>
    </location>
</feature>
<dbReference type="PROSITE" id="PS50330">
    <property type="entry name" value="UIM"/>
    <property type="match status" value="1"/>
</dbReference>
<keyword evidence="11" id="KW-0539">Nucleus</keyword>
<evidence type="ECO:0000313" key="18">
    <source>
        <dbReference type="Proteomes" id="UP000258309"/>
    </source>
</evidence>
<evidence type="ECO:0000256" key="5">
    <source>
        <dbReference type="ARBA" id="ARBA00022723"/>
    </source>
</evidence>
<feature type="domain" description="XPG N-terminal" evidence="16">
    <location>
        <begin position="1"/>
        <end position="98"/>
    </location>
</feature>
<evidence type="ECO:0000256" key="14">
    <source>
        <dbReference type="SAM" id="MobiDB-lite"/>
    </source>
</evidence>
<keyword evidence="4" id="KW-0540">Nuclease</keyword>
<keyword evidence="6" id="KW-0255">Endonuclease</keyword>
<dbReference type="CDD" id="cd09904">
    <property type="entry name" value="H3TH_XPG"/>
    <property type="match status" value="1"/>
</dbReference>
<dbReference type="Pfam" id="PF00867">
    <property type="entry name" value="XPG_I"/>
    <property type="match status" value="1"/>
</dbReference>
<feature type="non-terminal residue" evidence="17">
    <location>
        <position position="1"/>
    </location>
</feature>
<feature type="compositionally biased region" description="Basic and acidic residues" evidence="14">
    <location>
        <begin position="832"/>
        <end position="841"/>
    </location>
</feature>
<dbReference type="Gene3D" id="6.10.140.100">
    <property type="match status" value="1"/>
</dbReference>
<dbReference type="InterPro" id="IPR019974">
    <property type="entry name" value="XPG_CS"/>
</dbReference>
<feature type="compositionally biased region" description="Acidic residues" evidence="14">
    <location>
        <begin position="774"/>
        <end position="787"/>
    </location>
</feature>
<feature type="coiled-coil region" evidence="13">
    <location>
        <begin position="920"/>
        <end position="947"/>
    </location>
</feature>
<dbReference type="STRING" id="5539.A0A3E2GTU6"/>
<dbReference type="CDD" id="cd09868">
    <property type="entry name" value="PIN_XPG_RAD2"/>
    <property type="match status" value="2"/>
</dbReference>
<feature type="region of interest" description="Disordered" evidence="14">
    <location>
        <begin position="713"/>
        <end position="849"/>
    </location>
</feature>
<evidence type="ECO:0000256" key="7">
    <source>
        <dbReference type="ARBA" id="ARBA00022763"/>
    </source>
</evidence>
<reference evidence="17 18" key="1">
    <citation type="submission" date="2018-05" db="EMBL/GenBank/DDBJ databases">
        <title>Draft genome sequence of Scytalidium lignicola DSM 105466, a ubiquitous saprotrophic fungus.</title>
        <authorList>
            <person name="Buettner E."/>
            <person name="Gebauer A.M."/>
            <person name="Hofrichter M."/>
            <person name="Liers C."/>
            <person name="Kellner H."/>
        </authorList>
    </citation>
    <scope>NUCLEOTIDE SEQUENCE [LARGE SCALE GENOMIC DNA]</scope>
    <source>
        <strain evidence="17 18">DSM 105466</strain>
    </source>
</reference>
<evidence type="ECO:0000256" key="3">
    <source>
        <dbReference type="ARBA" id="ARBA00005283"/>
    </source>
</evidence>
<dbReference type="GO" id="GO:0005634">
    <property type="term" value="C:nucleus"/>
    <property type="evidence" value="ECO:0007669"/>
    <property type="project" value="UniProtKB-SubCell"/>
</dbReference>
<dbReference type="InterPro" id="IPR006085">
    <property type="entry name" value="XPG_DNA_repair_N"/>
</dbReference>
<dbReference type="GO" id="GO:0006289">
    <property type="term" value="P:nucleotide-excision repair"/>
    <property type="evidence" value="ECO:0007669"/>
    <property type="project" value="InterPro"/>
</dbReference>
<feature type="compositionally biased region" description="Polar residues" evidence="14">
    <location>
        <begin position="753"/>
        <end position="768"/>
    </location>
</feature>
<comment type="caution">
    <text evidence="17">The sequence shown here is derived from an EMBL/GenBank/DDBJ whole genome shotgun (WGS) entry which is preliminary data.</text>
</comment>
<dbReference type="Pfam" id="PF02809">
    <property type="entry name" value="UIM"/>
    <property type="match status" value="2"/>
</dbReference>
<dbReference type="Gene3D" id="3.40.50.1010">
    <property type="entry name" value="5'-nuclease"/>
    <property type="match status" value="2"/>
</dbReference>
<comment type="function">
    <text evidence="12">Single-stranded DNA endonuclease involved in excision repair of DNA damaged with UV light, bulky adducts, or cross-linking agents. Essential for the incision step of excision-repair.</text>
</comment>
<dbReference type="FunFam" id="1.10.150.20:FF:000057">
    <property type="entry name" value="RAD2p Single-stranded DNA endonuclease"/>
    <property type="match status" value="1"/>
</dbReference>
<feature type="non-terminal residue" evidence="17">
    <location>
        <position position="1311"/>
    </location>
</feature>
<comment type="subcellular location">
    <subcellularLocation>
        <location evidence="2">Nucleus</location>
    </subcellularLocation>
</comment>
<comment type="similarity">
    <text evidence="3">Belongs to the XPG/RAD2 endonuclease family. XPG subfamily.</text>
</comment>
<accession>A0A3E2GTU6</accession>
<evidence type="ECO:0000259" key="16">
    <source>
        <dbReference type="SMART" id="SM00485"/>
    </source>
</evidence>
<dbReference type="PANTHER" id="PTHR16171:SF7">
    <property type="entry name" value="DNA REPAIR PROTEIN RAD2"/>
    <property type="match status" value="1"/>
</dbReference>
<feature type="compositionally biased region" description="Acidic residues" evidence="14">
    <location>
        <begin position="715"/>
        <end position="725"/>
    </location>
</feature>
<evidence type="ECO:0000256" key="11">
    <source>
        <dbReference type="ARBA" id="ARBA00023242"/>
    </source>
</evidence>
<evidence type="ECO:0000256" key="12">
    <source>
        <dbReference type="ARBA" id="ARBA00053135"/>
    </source>
</evidence>
<evidence type="ECO:0000256" key="10">
    <source>
        <dbReference type="ARBA" id="ARBA00023204"/>
    </source>
</evidence>
<keyword evidence="10" id="KW-0234">DNA repair</keyword>
<dbReference type="InterPro" id="IPR003903">
    <property type="entry name" value="UIM_dom"/>
</dbReference>
<keyword evidence="9" id="KW-0460">Magnesium</keyword>
<comment type="cofactor">
    <cofactor evidence="1">
        <name>Mg(2+)</name>
        <dbReference type="ChEBI" id="CHEBI:18420"/>
    </cofactor>
</comment>
<keyword evidence="7" id="KW-0227">DNA damage</keyword>
<dbReference type="SMART" id="SM00279">
    <property type="entry name" value="HhH2"/>
    <property type="match status" value="1"/>
</dbReference>
<evidence type="ECO:0000313" key="17">
    <source>
        <dbReference type="EMBL" id="RFU24595.1"/>
    </source>
</evidence>
<dbReference type="GO" id="GO:0003697">
    <property type="term" value="F:single-stranded DNA binding"/>
    <property type="evidence" value="ECO:0007669"/>
    <property type="project" value="InterPro"/>
</dbReference>
<dbReference type="GO" id="GO:0004520">
    <property type="term" value="F:DNA endonuclease activity"/>
    <property type="evidence" value="ECO:0007669"/>
    <property type="project" value="TreeGrafter"/>
</dbReference>
<feature type="region of interest" description="Disordered" evidence="14">
    <location>
        <begin position="116"/>
        <end position="147"/>
    </location>
</feature>
<dbReference type="Proteomes" id="UP000258309">
    <property type="component" value="Unassembled WGS sequence"/>
</dbReference>
<dbReference type="GO" id="GO:0016788">
    <property type="term" value="F:hydrolase activity, acting on ester bonds"/>
    <property type="evidence" value="ECO:0007669"/>
    <property type="project" value="InterPro"/>
</dbReference>
<dbReference type="OMA" id="PNSMDFS"/>
<dbReference type="FunFam" id="3.40.50.1010:FF:000061">
    <property type="entry name" value="Single-stranded DNA endonuclease (Eurofung)"/>
    <property type="match status" value="1"/>
</dbReference>
<evidence type="ECO:0000259" key="15">
    <source>
        <dbReference type="SMART" id="SM00484"/>
    </source>
</evidence>
<name>A0A3E2GTU6_SCYLI</name>
<dbReference type="Pfam" id="PF00752">
    <property type="entry name" value="XPG_N"/>
    <property type="match status" value="1"/>
</dbReference>
<dbReference type="InterPro" id="IPR006086">
    <property type="entry name" value="XPG-I_dom"/>
</dbReference>
<dbReference type="SMART" id="SM00484">
    <property type="entry name" value="XPGI"/>
    <property type="match status" value="1"/>
</dbReference>
<dbReference type="Gene3D" id="1.10.150.20">
    <property type="entry name" value="5' to 3' exonuclease, C-terminal subdomain"/>
    <property type="match status" value="1"/>
</dbReference>
<evidence type="ECO:0000256" key="9">
    <source>
        <dbReference type="ARBA" id="ARBA00022842"/>
    </source>
</evidence>
<dbReference type="PROSITE" id="PS00842">
    <property type="entry name" value="XPG_2"/>
    <property type="match status" value="1"/>
</dbReference>
<dbReference type="EMBL" id="NCSJ02000426">
    <property type="protein sequence ID" value="RFU24595.1"/>
    <property type="molecule type" value="Genomic_DNA"/>
</dbReference>
<dbReference type="PROSITE" id="PS00841">
    <property type="entry name" value="XPG_1"/>
    <property type="match status" value="1"/>
</dbReference>
<feature type="compositionally biased region" description="Basic residues" evidence="14">
    <location>
        <begin position="1302"/>
        <end position="1311"/>
    </location>
</feature>
<gene>
    <name evidence="17" type="ORF">B7463_g11738</name>
</gene>
<dbReference type="InterPro" id="IPR001044">
    <property type="entry name" value="XPG/Rad2_eukaryotes"/>
</dbReference>
<feature type="region of interest" description="Disordered" evidence="14">
    <location>
        <begin position="559"/>
        <end position="614"/>
    </location>
</feature>
<dbReference type="SMART" id="SM00726">
    <property type="entry name" value="UIM"/>
    <property type="match status" value="2"/>
</dbReference>
<dbReference type="PANTHER" id="PTHR16171">
    <property type="entry name" value="DNA REPAIR PROTEIN COMPLEMENTING XP-G CELLS-RELATED"/>
    <property type="match status" value="1"/>
</dbReference>
<dbReference type="GO" id="GO:0046872">
    <property type="term" value="F:metal ion binding"/>
    <property type="evidence" value="ECO:0007669"/>
    <property type="project" value="UniProtKB-KW"/>
</dbReference>
<keyword evidence="8" id="KW-0378">Hydrolase</keyword>
<dbReference type="FunFam" id="3.40.50.1010:FF:000025">
    <property type="entry name" value="DNA repair protein RAD2"/>
    <property type="match status" value="1"/>
</dbReference>
<dbReference type="PRINTS" id="PR00853">
    <property type="entry name" value="XPGRADSUPER"/>
</dbReference>
<keyword evidence="13" id="KW-0175">Coiled coil</keyword>
<feature type="domain" description="XPG-I" evidence="15">
    <location>
        <begin position="964"/>
        <end position="1033"/>
    </location>
</feature>
<keyword evidence="5" id="KW-0479">Metal-binding</keyword>
<feature type="compositionally biased region" description="Acidic residues" evidence="14">
    <location>
        <begin position="1271"/>
        <end position="1287"/>
    </location>
</feature>
<dbReference type="SMART" id="SM00485">
    <property type="entry name" value="XPGN"/>
    <property type="match status" value="1"/>
</dbReference>
<dbReference type="InterPro" id="IPR008918">
    <property type="entry name" value="HhH2"/>
</dbReference>
<dbReference type="InterPro" id="IPR036279">
    <property type="entry name" value="5-3_exonuclease_C_sf"/>
</dbReference>
<dbReference type="InterPro" id="IPR006084">
    <property type="entry name" value="XPG/Rad2"/>
</dbReference>
<evidence type="ECO:0000256" key="2">
    <source>
        <dbReference type="ARBA" id="ARBA00004123"/>
    </source>
</evidence>
<evidence type="ECO:0000256" key="1">
    <source>
        <dbReference type="ARBA" id="ARBA00001946"/>
    </source>
</evidence>
<protein>
    <submittedName>
        <fullName evidence="17">Uncharacterized protein</fullName>
    </submittedName>
</protein>
<evidence type="ECO:0000256" key="6">
    <source>
        <dbReference type="ARBA" id="ARBA00022759"/>
    </source>
</evidence>
<evidence type="ECO:0000256" key="8">
    <source>
        <dbReference type="ARBA" id="ARBA00022801"/>
    </source>
</evidence>
<dbReference type="SUPFAM" id="SSF88723">
    <property type="entry name" value="PIN domain-like"/>
    <property type="match status" value="1"/>
</dbReference>
<feature type="region of interest" description="Disordered" evidence="14">
    <location>
        <begin position="628"/>
        <end position="699"/>
    </location>
</feature>
<evidence type="ECO:0000256" key="13">
    <source>
        <dbReference type="SAM" id="Coils"/>
    </source>
</evidence>
<sequence length="1311" mass="147729">MGVTGLWTVVQPCARPIELQTLNRKRLAIDASIWIYQFLKAVRDKEGNALRNSHVVGFFRRICKLLFFGIKPVFVFDGGAPALKRQTILGRKTRREGRREDAVRTAGRLLAVRMQRAGEEEMERRKQEKKRGEDASTAAPAIEEEPVPRDEDLIYADEAMMSTKERVASRKFTKKDAYHLPDLDNGFQGMGQPNDPRIMSAEELEEYARQFNSGEDVNLYDFSKIDFNGDFFLSLPAVDRYNILNAARLRSRLRMGLSKEQLDKMFPDRMAFSKFQIERVRERNELTQRLMNLNGMNGEDAMFGVNSGGRIAGERGREYVLVKNDGVEGGWALGVVSTDKETGQRNKPIDVDALHQKSREVEVDEEEFEDDFEDVPVEGLNRLPKLKGDPATNPTYEDFRAQEIADQRGQLYSSRKFPATNTVTIDEPESLFVEDKEGGEGDLLSVFDEDEDEDEDLRRAIALSLQPDTDVVDGIEGTHLNKYTATSSKIDYEENIQDDEDEHLNRAIALSLRKNHNQESEEENFEDIPMPEYQQHAVQEPKPLPKTSGSMVAHVINNRANAAVPKRRAGSSSSDSDMDLTATLAAARKQKAPATKPYHQAPVPSTIPNPFDGPLPFEKLDFKSSIFKKKDMSPDNAVDTQEDDKSEKEQAGGFEVESEGEKSMPLPPWLIDSGDIRSHVHEQQKRDSEMNAEDRERALEDRRMFMRDYGVIEVESSDSDSDIEILDQPPSLKERVDESDNIAETSRVEPPQTGISQNRRPSISSQGALKTGEDETEEAVDWSESEYGDVINPIATIDSKPLTAESEQTAAAGRESRSSSFEDVEIPQLSRPDLEPVEKPPVESPSPVFEDVDIADSAPEKGNRVTIDLNLPGDRFDQQHVDNADEVDFGDFSDPEDEELLAQLAVEAEEHARFASTLNNKSEQENQAAYEKELKALRNQQKKDRRDADEVSHIMVTECQALLRYFGIPYITAPMEAEAQCAELVRLSLVDGIVTDDSDIFLFGGTKVYKNMFNSNKFVECYLTSDLEKELSLSREQLIALAQLLGSDYTDGLPGIGPVTAVEILSEFPSSNGLNEFKEWWMSVQHSTRPKETEKSTFRRKFRKSQATKLFLPPGFPSPAVAEAYIKPEVDSSPQPFQWGVPDLDGLRNFLMSTIGWTQERTDEVLVPVIRDMNRREIEGTQSNITRYFEGGVGTGTRRVLDRNNGGSTRMKEAVNKLKAKKSTSGYLKGTFADEAMDWAKKNDLSFTDREQEKSKKRSRGSKRAVSTINEETEEDMEADNEDNNDADEYRVQGSNSGKGKGQAKRRREKV</sequence>
<evidence type="ECO:0000256" key="4">
    <source>
        <dbReference type="ARBA" id="ARBA00022722"/>
    </source>
</evidence>
<proteinExistence type="inferred from homology"/>
<dbReference type="InterPro" id="IPR029060">
    <property type="entry name" value="PIN-like_dom_sf"/>
</dbReference>
<dbReference type="PRINTS" id="PR00066">
    <property type="entry name" value="XRODRMPGMNTG"/>
</dbReference>
<keyword evidence="18" id="KW-1185">Reference proteome</keyword>
<organism evidence="17 18">
    <name type="scientific">Scytalidium lignicola</name>
    <name type="common">Hyphomycete</name>
    <dbReference type="NCBI Taxonomy" id="5539"/>
    <lineage>
        <taxon>Eukaryota</taxon>
        <taxon>Fungi</taxon>
        <taxon>Dikarya</taxon>
        <taxon>Ascomycota</taxon>
        <taxon>Pezizomycotina</taxon>
        <taxon>Leotiomycetes</taxon>
        <taxon>Leotiomycetes incertae sedis</taxon>
        <taxon>Scytalidium</taxon>
    </lineage>
</organism>